<dbReference type="Gene3D" id="3.40.640.10">
    <property type="entry name" value="Type I PLP-dependent aspartate aminotransferase-like (Major domain)"/>
    <property type="match status" value="1"/>
</dbReference>
<dbReference type="PANTHER" id="PTHR43586:SF21">
    <property type="entry name" value="PYRIDOXAL PHOSPHATE (PLP)-DEPENDENT ASPARTATE AMINOTRANSFERASE SUPERFAMILY"/>
    <property type="match status" value="1"/>
</dbReference>
<dbReference type="InterPro" id="IPR015422">
    <property type="entry name" value="PyrdxlP-dep_Trfase_small"/>
</dbReference>
<evidence type="ECO:0000313" key="4">
    <source>
        <dbReference type="Proteomes" id="UP000094936"/>
    </source>
</evidence>
<dbReference type="SUPFAM" id="SSF53383">
    <property type="entry name" value="PLP-dependent transferases"/>
    <property type="match status" value="1"/>
</dbReference>
<protein>
    <submittedName>
        <fullName evidence="3">Cysteine desulfurase-like protein</fullName>
    </submittedName>
</protein>
<organism evidence="3 4">
    <name type="scientific">Veronia pacifica</name>
    <dbReference type="NCBI Taxonomy" id="1080227"/>
    <lineage>
        <taxon>Bacteria</taxon>
        <taxon>Pseudomonadati</taxon>
        <taxon>Pseudomonadota</taxon>
        <taxon>Gammaproteobacteria</taxon>
        <taxon>Vibrionales</taxon>
        <taxon>Vibrionaceae</taxon>
        <taxon>Veronia</taxon>
    </lineage>
</organism>
<dbReference type="NCBIfam" id="TIGR01976">
    <property type="entry name" value="am_tr_V_VC1184"/>
    <property type="match status" value="1"/>
</dbReference>
<keyword evidence="4" id="KW-1185">Reference proteome</keyword>
<feature type="domain" description="Aminotransferase class V" evidence="2">
    <location>
        <begin position="25"/>
        <end position="397"/>
    </location>
</feature>
<evidence type="ECO:0000256" key="1">
    <source>
        <dbReference type="ARBA" id="ARBA00022898"/>
    </source>
</evidence>
<dbReference type="EMBL" id="LYBM01000003">
    <property type="protein sequence ID" value="ODA35631.1"/>
    <property type="molecule type" value="Genomic_DNA"/>
</dbReference>
<dbReference type="PANTHER" id="PTHR43586">
    <property type="entry name" value="CYSTEINE DESULFURASE"/>
    <property type="match status" value="1"/>
</dbReference>
<sequence>MFSANKSRERFPALNRVVDGTPLCFLDGPGGTQVPDSVTAAMTSYLHHGNSNLGGVFQCSEQTSEIASQARYVASVMVNAPSSRHMFFGANMTSITFSLSRAISRNWKKGDEIIISKLDHYANVSPWVMAAQDKGVVVREIEIISDDCTLDYDHLATLINEKTCLVAVTCASNLTGSHVDVRLISDMAKKVGAQLFLDAVHYTPHQLIDVKALKCDFLVCSAYKFFGPHLGIAYVADPWLDSLMPYKVQPAPADGPARFETGTLNFEALAGFIAAVNYLATWSDHSDLRCRLVESYGQTAEYERHLSRYFLNKLDQYQHIKLHGVRDDEGRTPTFALSSKNFTSEYLAQQMAKEHIYVWNGHFYALDVVKHLNLLDSGGVLRVGFMHYNTEEEVERFFNVLGNILSTR</sequence>
<dbReference type="InterPro" id="IPR000192">
    <property type="entry name" value="Aminotrans_V_dom"/>
</dbReference>
<dbReference type="STRING" id="1080227.A8L45_03155"/>
<gene>
    <name evidence="3" type="ORF">A8L45_03155</name>
</gene>
<accession>A0A1C3EQW2</accession>
<dbReference type="OrthoDB" id="7592443at2"/>
<dbReference type="Pfam" id="PF00266">
    <property type="entry name" value="Aminotran_5"/>
    <property type="match status" value="1"/>
</dbReference>
<evidence type="ECO:0000313" key="3">
    <source>
        <dbReference type="EMBL" id="ODA35631.1"/>
    </source>
</evidence>
<name>A0A1C3EQW2_9GAMM</name>
<dbReference type="Gene3D" id="3.90.1150.10">
    <property type="entry name" value="Aspartate Aminotransferase, domain 1"/>
    <property type="match status" value="1"/>
</dbReference>
<proteinExistence type="predicted"/>
<reference evidence="3 4" key="1">
    <citation type="submission" date="2016-05" db="EMBL/GenBank/DDBJ databases">
        <title>Genomic Taxonomy of the Vibrionaceae.</title>
        <authorList>
            <person name="Gomez-Gil B."/>
            <person name="Enciso-Ibarra J."/>
        </authorList>
    </citation>
    <scope>NUCLEOTIDE SEQUENCE [LARGE SCALE GENOMIC DNA]</scope>
    <source>
        <strain evidence="3 4">CAIM 1920</strain>
    </source>
</reference>
<dbReference type="AlphaFoldDB" id="A0A1C3EQW2"/>
<dbReference type="Proteomes" id="UP000094936">
    <property type="component" value="Unassembled WGS sequence"/>
</dbReference>
<dbReference type="InterPro" id="IPR015424">
    <property type="entry name" value="PyrdxlP-dep_Trfase"/>
</dbReference>
<dbReference type="InterPro" id="IPR011340">
    <property type="entry name" value="Cys_dSase-rel"/>
</dbReference>
<dbReference type="InterPro" id="IPR015421">
    <property type="entry name" value="PyrdxlP-dep_Trfase_major"/>
</dbReference>
<dbReference type="RefSeq" id="WP_068899137.1">
    <property type="nucleotide sequence ID" value="NZ_JBHUIF010000020.1"/>
</dbReference>
<evidence type="ECO:0000259" key="2">
    <source>
        <dbReference type="Pfam" id="PF00266"/>
    </source>
</evidence>
<keyword evidence="1" id="KW-0663">Pyridoxal phosphate</keyword>
<comment type="caution">
    <text evidence="3">The sequence shown here is derived from an EMBL/GenBank/DDBJ whole genome shotgun (WGS) entry which is preliminary data.</text>
</comment>